<keyword evidence="1" id="KW-0175">Coiled coil</keyword>
<organism evidence="2 3">
    <name type="scientific">Canicola haemoglobinophilus</name>
    <dbReference type="NCBI Taxonomy" id="733"/>
    <lineage>
        <taxon>Bacteria</taxon>
        <taxon>Pseudomonadati</taxon>
        <taxon>Pseudomonadota</taxon>
        <taxon>Gammaproteobacteria</taxon>
        <taxon>Pasteurellales</taxon>
        <taxon>Pasteurellaceae</taxon>
        <taxon>Canicola</taxon>
    </lineage>
</organism>
<evidence type="ECO:0000313" key="2">
    <source>
        <dbReference type="EMBL" id="STO61036.1"/>
    </source>
</evidence>
<feature type="coiled-coil region" evidence="1">
    <location>
        <begin position="11"/>
        <end position="55"/>
    </location>
</feature>
<sequence length="238" mass="27611">MTEKQTIEQLNADFQKEKTVYLQEVKKLEDLKAQKKKAENIVLALKTELEKAKEQPQKILSSGKKLQLEDYKKARLSSSETIAEIEYYQAFIEDIADIIYTQKETVFYSAQKLRNIKGGIFNLKAKELIVEFTKENKNKLSEIASLIYFSNLNLNEKKLWNGVSDNEDRKEKTLSYLLYEIKKVIIISQLSDNEFNIHKVVNSDEVKSIMTKHRESIEQAHSGELKGFNKLIKNLNQG</sequence>
<dbReference type="AlphaFoldDB" id="A0A1V4B1V1"/>
<dbReference type="RefSeq" id="WP_078218193.1">
    <property type="nucleotide sequence ID" value="NZ_MUXZ01000010.1"/>
</dbReference>
<dbReference type="Proteomes" id="UP000254329">
    <property type="component" value="Unassembled WGS sequence"/>
</dbReference>
<dbReference type="STRING" id="733.B0186_04465"/>
<evidence type="ECO:0000256" key="1">
    <source>
        <dbReference type="SAM" id="Coils"/>
    </source>
</evidence>
<protein>
    <submittedName>
        <fullName evidence="2">Uncharacterized protein</fullName>
    </submittedName>
</protein>
<dbReference type="EMBL" id="UGHF01000001">
    <property type="protein sequence ID" value="STO61036.1"/>
    <property type="molecule type" value="Genomic_DNA"/>
</dbReference>
<accession>A0A1V4B1V1</accession>
<proteinExistence type="predicted"/>
<name>A0A1V4B1V1_9PAST</name>
<gene>
    <name evidence="2" type="ORF">NCTC1659_02342</name>
</gene>
<keyword evidence="3" id="KW-1185">Reference proteome</keyword>
<evidence type="ECO:0000313" key="3">
    <source>
        <dbReference type="Proteomes" id="UP000254329"/>
    </source>
</evidence>
<reference evidence="2 3" key="1">
    <citation type="submission" date="2018-06" db="EMBL/GenBank/DDBJ databases">
        <authorList>
            <consortium name="Pathogen Informatics"/>
            <person name="Doyle S."/>
        </authorList>
    </citation>
    <scope>NUCLEOTIDE SEQUENCE [LARGE SCALE GENOMIC DNA]</scope>
    <source>
        <strain evidence="2 3">NCTC1659</strain>
    </source>
</reference>